<evidence type="ECO:0000313" key="1">
    <source>
        <dbReference type="EMBL" id="TVP40791.1"/>
    </source>
</evidence>
<reference evidence="1 2" key="1">
    <citation type="journal article" date="2019" name="Front. Microbiol.">
        <title>Ammonia Oxidation by the Arctic Terrestrial Thaumarchaeote Candidatus Nitrosocosmicus arcticus Is Stimulated by Increasing Temperatures.</title>
        <authorList>
            <person name="Alves R.J.E."/>
            <person name="Kerou M."/>
            <person name="Zappe A."/>
            <person name="Bittner R."/>
            <person name="Abby S.S."/>
            <person name="Schmidt H.A."/>
            <person name="Pfeifer K."/>
            <person name="Schleper C."/>
        </authorList>
    </citation>
    <scope>NUCLEOTIDE SEQUENCE [LARGE SCALE GENOMIC DNA]</scope>
    <source>
        <strain evidence="1 2">Kfb</strain>
    </source>
</reference>
<protein>
    <submittedName>
        <fullName evidence="1">Uncharacterized protein</fullName>
    </submittedName>
</protein>
<organism evidence="1 2">
    <name type="scientific">Candidatus Nitrosocosmicus arcticus</name>
    <dbReference type="NCBI Taxonomy" id="2035267"/>
    <lineage>
        <taxon>Archaea</taxon>
        <taxon>Nitrososphaerota</taxon>
        <taxon>Nitrososphaeria</taxon>
        <taxon>Nitrososphaerales</taxon>
        <taxon>Nitrososphaeraceae</taxon>
        <taxon>Candidatus Nitrosocosmicus</taxon>
    </lineage>
</organism>
<comment type="caution">
    <text evidence="1">The sequence shown here is derived from an EMBL/GenBank/DDBJ whole genome shotgun (WGS) entry which is preliminary data.</text>
</comment>
<dbReference type="Proteomes" id="UP000315289">
    <property type="component" value="Unassembled WGS sequence"/>
</dbReference>
<evidence type="ECO:0000313" key="2">
    <source>
        <dbReference type="Proteomes" id="UP000315289"/>
    </source>
</evidence>
<sequence length="47" mass="5717">MFPNSMMSEPESPIYELTKNNIIIYFVNDFLYMPTSNVTLSRYFFYF</sequence>
<gene>
    <name evidence="1" type="ORF">NARC_60178</name>
</gene>
<name>A0A557SW28_9ARCH</name>
<proteinExistence type="predicted"/>
<accession>A0A557SW28</accession>
<dbReference type="AlphaFoldDB" id="A0A557SW28"/>
<keyword evidence="2" id="KW-1185">Reference proteome</keyword>
<dbReference type="EMBL" id="VOAH01000006">
    <property type="protein sequence ID" value="TVP40791.1"/>
    <property type="molecule type" value="Genomic_DNA"/>
</dbReference>